<proteinExistence type="predicted"/>
<evidence type="ECO:0000313" key="3">
    <source>
        <dbReference type="Proteomes" id="UP001184230"/>
    </source>
</evidence>
<evidence type="ECO:0000313" key="2">
    <source>
        <dbReference type="EMBL" id="MDR6536966.1"/>
    </source>
</evidence>
<protein>
    <recommendedName>
        <fullName evidence="1">Winged helix-turn-helix domain-containing protein</fullName>
    </recommendedName>
</protein>
<evidence type="ECO:0000259" key="1">
    <source>
        <dbReference type="Pfam" id="PF14090"/>
    </source>
</evidence>
<reference evidence="2 3" key="1">
    <citation type="submission" date="2023-07" db="EMBL/GenBank/DDBJ databases">
        <title>Sorghum-associated microbial communities from plants grown in Nebraska, USA.</title>
        <authorList>
            <person name="Schachtman D."/>
        </authorList>
    </citation>
    <scope>NUCLEOTIDE SEQUENCE [LARGE SCALE GENOMIC DNA]</scope>
    <source>
        <strain evidence="2 3">DS1781</strain>
    </source>
</reference>
<sequence length="84" mass="9593">MSDRKSTASEDQRRRILHLLRQRPHNCYELRRAGCFQAPTRIFELRHQGFNIETTRVVVIDAEGFTHQGVALYTLIGEPKGGAA</sequence>
<organism evidence="2 3">
    <name type="scientific">Variovorax soli</name>
    <dbReference type="NCBI Taxonomy" id="376815"/>
    <lineage>
        <taxon>Bacteria</taxon>
        <taxon>Pseudomonadati</taxon>
        <taxon>Pseudomonadota</taxon>
        <taxon>Betaproteobacteria</taxon>
        <taxon>Burkholderiales</taxon>
        <taxon>Comamonadaceae</taxon>
        <taxon>Variovorax</taxon>
    </lineage>
</organism>
<dbReference type="RefSeq" id="WP_309902471.1">
    <property type="nucleotide sequence ID" value="NZ_JAVDRF010000005.1"/>
</dbReference>
<keyword evidence="3" id="KW-1185">Reference proteome</keyword>
<gene>
    <name evidence="2" type="ORF">J2739_002739</name>
</gene>
<dbReference type="InterPro" id="IPR055245">
    <property type="entry name" value="HTH_proteobacteria"/>
</dbReference>
<name>A0ABU1NG03_9BURK</name>
<feature type="domain" description="Winged helix-turn-helix" evidence="1">
    <location>
        <begin position="12"/>
        <end position="75"/>
    </location>
</feature>
<dbReference type="EMBL" id="JAVDRF010000005">
    <property type="protein sequence ID" value="MDR6536966.1"/>
    <property type="molecule type" value="Genomic_DNA"/>
</dbReference>
<comment type="caution">
    <text evidence="2">The sequence shown here is derived from an EMBL/GenBank/DDBJ whole genome shotgun (WGS) entry which is preliminary data.</text>
</comment>
<accession>A0ABU1NG03</accession>
<dbReference type="Pfam" id="PF14090">
    <property type="entry name" value="HTH_39"/>
    <property type="match status" value="1"/>
</dbReference>
<dbReference type="Proteomes" id="UP001184230">
    <property type="component" value="Unassembled WGS sequence"/>
</dbReference>